<reference evidence="1" key="1">
    <citation type="submission" date="2019-07" db="EMBL/GenBank/DDBJ databases">
        <title>Annotation for the trematode Paragonimus miyazaki's.</title>
        <authorList>
            <person name="Choi Y.-J."/>
        </authorList>
    </citation>
    <scope>NUCLEOTIDE SEQUENCE</scope>
    <source>
        <strain evidence="1">Japan</strain>
    </source>
</reference>
<protein>
    <submittedName>
        <fullName evidence="1">Uncharacterized protein</fullName>
    </submittedName>
</protein>
<proteinExistence type="predicted"/>
<evidence type="ECO:0000313" key="1">
    <source>
        <dbReference type="EMBL" id="KAF7232466.1"/>
    </source>
</evidence>
<accession>A0A8S9Y950</accession>
<gene>
    <name evidence="1" type="ORF">EG68_04629</name>
</gene>
<name>A0A8S9Y950_9TREM</name>
<organism evidence="1 2">
    <name type="scientific">Paragonimus skrjabini miyazakii</name>
    <dbReference type="NCBI Taxonomy" id="59628"/>
    <lineage>
        <taxon>Eukaryota</taxon>
        <taxon>Metazoa</taxon>
        <taxon>Spiralia</taxon>
        <taxon>Lophotrochozoa</taxon>
        <taxon>Platyhelminthes</taxon>
        <taxon>Trematoda</taxon>
        <taxon>Digenea</taxon>
        <taxon>Plagiorchiida</taxon>
        <taxon>Troglotremata</taxon>
        <taxon>Troglotrematidae</taxon>
        <taxon>Paragonimus</taxon>
    </lineage>
</organism>
<dbReference type="AlphaFoldDB" id="A0A8S9Y950"/>
<comment type="caution">
    <text evidence="1">The sequence shown here is derived from an EMBL/GenBank/DDBJ whole genome shotgun (WGS) entry which is preliminary data.</text>
</comment>
<dbReference type="EMBL" id="JTDE01021787">
    <property type="protein sequence ID" value="KAF7232466.1"/>
    <property type="molecule type" value="Genomic_DNA"/>
</dbReference>
<sequence>MSTTLDYSYRYPVDRGLQFPVLPNAQIKQAHASNVTALSGQTIPHTLDIHSAPGPVVGDQHLLRTCTFVQRIPLEQDLHEHHPGARRNFNHIMSEADTIDQLSLSAFHRYRRQKDYDPQRVPRVSDITAYQYCPTCCAMHLGQSIGCKRDSRYFTHHTTSKIPFDHLRPGMPFGRSYYGYLHEKLDQHSTGYFWKSRYH</sequence>
<dbReference type="OrthoDB" id="6220781at2759"/>
<keyword evidence="2" id="KW-1185">Reference proteome</keyword>
<dbReference type="Proteomes" id="UP000822476">
    <property type="component" value="Unassembled WGS sequence"/>
</dbReference>
<evidence type="ECO:0000313" key="2">
    <source>
        <dbReference type="Proteomes" id="UP000822476"/>
    </source>
</evidence>